<dbReference type="InterPro" id="IPR027396">
    <property type="entry name" value="DsrEFH-like"/>
</dbReference>
<dbReference type="InterPro" id="IPR003787">
    <property type="entry name" value="Sulphur_relay_DsrE/F-like"/>
</dbReference>
<protein>
    <recommendedName>
        <fullName evidence="6">Sulfurtransferase TusD</fullName>
        <ecNumber evidence="6">2.8.1.-</ecNumber>
    </recommendedName>
    <alternativeName>
        <fullName evidence="6">tRNA 2-thiouridine synthesizing protein D</fullName>
    </alternativeName>
</protein>
<dbReference type="GO" id="GO:0097163">
    <property type="term" value="F:sulfur carrier activity"/>
    <property type="evidence" value="ECO:0007669"/>
    <property type="project" value="TreeGrafter"/>
</dbReference>
<dbReference type="GO" id="GO:0002143">
    <property type="term" value="P:tRNA wobble position uridine thiolation"/>
    <property type="evidence" value="ECO:0007669"/>
    <property type="project" value="TreeGrafter"/>
</dbReference>
<dbReference type="NCBIfam" id="NF001237">
    <property type="entry name" value="PRK00207.1"/>
    <property type="match status" value="1"/>
</dbReference>
<dbReference type="GO" id="GO:0016783">
    <property type="term" value="F:sulfurtransferase activity"/>
    <property type="evidence" value="ECO:0007669"/>
    <property type="project" value="UniProtKB-UniRule"/>
</dbReference>
<proteinExistence type="inferred from homology"/>
<sequence length="131" mass="14428">MSSLTYCLVVTGPHYGTEQASSAYLFANALIEKGHQIAQIFFYREGVVNANKLVSPANDEFDLPKAWVALAKKHQIPLHVCVAAALRRGIIDKQQAKELEMMNDNMAPEFELSGLGSLAQAMLTCSRVVQF</sequence>
<feature type="active site" description="Cysteine persulfide intermediate" evidence="6">
    <location>
        <position position="81"/>
    </location>
</feature>
<evidence type="ECO:0000256" key="4">
    <source>
        <dbReference type="ARBA" id="ARBA00022679"/>
    </source>
</evidence>
<keyword evidence="4 6" id="KW-0808">Transferase</keyword>
<dbReference type="PANTHER" id="PTHR34874">
    <property type="entry name" value="PROTEIN YCHN"/>
    <property type="match status" value="1"/>
</dbReference>
<dbReference type="EC" id="2.8.1.-" evidence="6"/>
<dbReference type="Pfam" id="PF02635">
    <property type="entry name" value="DsrE"/>
    <property type="match status" value="1"/>
</dbReference>
<dbReference type="EMBL" id="CVRY01000007">
    <property type="protein sequence ID" value="CRL64733.1"/>
    <property type="molecule type" value="Genomic_DNA"/>
</dbReference>
<evidence type="ECO:0000256" key="1">
    <source>
        <dbReference type="ARBA" id="ARBA00004496"/>
    </source>
</evidence>
<evidence type="ECO:0000256" key="6">
    <source>
        <dbReference type="HAMAP-Rule" id="MF_00390"/>
    </source>
</evidence>
<evidence type="ECO:0000256" key="3">
    <source>
        <dbReference type="ARBA" id="ARBA00022490"/>
    </source>
</evidence>
<reference evidence="8" key="1">
    <citation type="submission" date="2015-06" db="EMBL/GenBank/DDBJ databases">
        <authorList>
            <person name="Urmite Genomes"/>
        </authorList>
    </citation>
    <scope>NUCLEOTIDE SEQUENCE [LARGE SCALE GENOMIC DNA]</scope>
    <source>
        <strain evidence="8">CSUR P1867</strain>
    </source>
</reference>
<evidence type="ECO:0000256" key="5">
    <source>
        <dbReference type="ARBA" id="ARBA00022694"/>
    </source>
</evidence>
<evidence type="ECO:0000313" key="7">
    <source>
        <dbReference type="EMBL" id="CRL64733.1"/>
    </source>
</evidence>
<dbReference type="InterPro" id="IPR017463">
    <property type="entry name" value="Sulphur_relay_TusD/DsrE"/>
</dbReference>
<dbReference type="Proteomes" id="UP000183920">
    <property type="component" value="Unassembled WGS sequence"/>
</dbReference>
<gene>
    <name evidence="6 7" type="primary">tusD</name>
    <name evidence="7" type="ORF">BN1804_03139</name>
</gene>
<evidence type="ECO:0000256" key="2">
    <source>
        <dbReference type="ARBA" id="ARBA00007067"/>
    </source>
</evidence>
<keyword evidence="5 6" id="KW-0819">tRNA processing</keyword>
<dbReference type="RefSeq" id="WP_072064770.1">
    <property type="nucleotide sequence ID" value="NZ_CVRY01000007.1"/>
</dbReference>
<keyword evidence="3 6" id="KW-0963">Cytoplasm</keyword>
<accession>A0A0G4QFT3</accession>
<dbReference type="NCBIfam" id="TIGR03012">
    <property type="entry name" value="sulf_tusD_dsrE"/>
    <property type="match status" value="1"/>
</dbReference>
<dbReference type="FunFam" id="3.40.1260.10:FF:000001">
    <property type="entry name" value="Sulfurtransferase TusD"/>
    <property type="match status" value="1"/>
</dbReference>
<dbReference type="HAMAP" id="MF_00390">
    <property type="entry name" value="Thiourid_synth_D"/>
    <property type="match status" value="1"/>
</dbReference>
<dbReference type="GO" id="GO:1990228">
    <property type="term" value="C:sulfurtransferase complex"/>
    <property type="evidence" value="ECO:0007669"/>
    <property type="project" value="TreeGrafter"/>
</dbReference>
<comment type="subunit">
    <text evidence="6">Heterohexamer, formed by a dimer of trimers. The hexameric TusBCD complex contains 2 copies each of TusB, TusC and TusD. The TusBCD complex interacts with TusE.</text>
</comment>
<comment type="function">
    <text evidence="6">Part of a sulfur-relay system required for 2-thiolation of 5-methylaminomethyl-2-thiouridine (mnm(5)s(2)U) at tRNA wobble positions. Accepts sulfur from TusA and transfers it in turn to TusE.</text>
</comment>
<comment type="similarity">
    <text evidence="2 6">Belongs to the DsrE/TusD family.</text>
</comment>
<dbReference type="AlphaFoldDB" id="A0A0G4QFT3"/>
<organism evidence="7 8">
    <name type="scientific">Proteus penneri</name>
    <dbReference type="NCBI Taxonomy" id="102862"/>
    <lineage>
        <taxon>Bacteria</taxon>
        <taxon>Pseudomonadati</taxon>
        <taxon>Pseudomonadota</taxon>
        <taxon>Gammaproteobacteria</taxon>
        <taxon>Enterobacterales</taxon>
        <taxon>Morganellaceae</taxon>
        <taxon>Proteus</taxon>
    </lineage>
</organism>
<dbReference type="SUPFAM" id="SSF75169">
    <property type="entry name" value="DsrEFH-like"/>
    <property type="match status" value="1"/>
</dbReference>
<dbReference type="PANTHER" id="PTHR34874:SF3">
    <property type="entry name" value="SULFURTRANSFERASE TUSD"/>
    <property type="match status" value="1"/>
</dbReference>
<dbReference type="Gene3D" id="3.40.1260.10">
    <property type="entry name" value="DsrEFH-like"/>
    <property type="match status" value="1"/>
</dbReference>
<name>A0A0G4QFT3_9GAMM</name>
<comment type="subcellular location">
    <subcellularLocation>
        <location evidence="1 6">Cytoplasm</location>
    </subcellularLocation>
</comment>
<evidence type="ECO:0000313" key="8">
    <source>
        <dbReference type="Proteomes" id="UP000183920"/>
    </source>
</evidence>